<gene>
    <name evidence="1" type="ORF">C1645_833949</name>
</gene>
<keyword evidence="2" id="KW-1185">Reference proteome</keyword>
<name>A0A397SCY3_9GLOM</name>
<protein>
    <submittedName>
        <fullName evidence="1">Uncharacterized protein</fullName>
    </submittedName>
</protein>
<sequence length="451" mass="51907">MTLDFRLNACPICLTCLDCQNEYGQKFSRKPLTQRGATSQKVVLDSRFVDWFYDNISQNIELSSSLPNDFVNICQNCMSKYHEKEKTTKITNLIYEKENCINLTLPAPPILSTPSIPFISPTPSTLPKPSPMSTSKLQYVTLYICQIEKEILSRTLPTEWGKIELGLICYQKLSGTKADHFDLKLSGAIMAFVMDCQKRKNIQLCVYSAKQTKRKQIVCGSSVIEDDIEEPPKKNRVLESSSFSSPLETTKLEIYKNLPKCEYHIQGCLISEDGRHLKLSNDMITIWARTMIAKIDGVDATHPPVTNSFDRTKYRYPNSRKPLEDNNNILSSNDQIPIESPIILPKQVRPNLITIHLKKKSPYKSNIQITKNMTFQDLINFMFPMSPPEGKRFITKSSLDTNRKVFLSEQLIEEVFFEPHIQLWIDIEKQLLILVNFLMMNNTLIFYICIY</sequence>
<comment type="caution">
    <text evidence="1">The sequence shown here is derived from an EMBL/GenBank/DDBJ whole genome shotgun (WGS) entry which is preliminary data.</text>
</comment>
<dbReference type="OrthoDB" id="2318104at2759"/>
<evidence type="ECO:0000313" key="2">
    <source>
        <dbReference type="Proteomes" id="UP000265703"/>
    </source>
</evidence>
<proteinExistence type="predicted"/>
<dbReference type="EMBL" id="QKYT01000579">
    <property type="protein sequence ID" value="RIA83362.1"/>
    <property type="molecule type" value="Genomic_DNA"/>
</dbReference>
<reference evidence="1 2" key="1">
    <citation type="submission" date="2018-06" db="EMBL/GenBank/DDBJ databases">
        <title>Comparative genomics reveals the genomic features of Rhizophagus irregularis, R. cerebriforme, R. diaphanum and Gigaspora rosea, and their symbiotic lifestyle signature.</title>
        <authorList>
            <person name="Morin E."/>
            <person name="San Clemente H."/>
            <person name="Chen E.C.H."/>
            <person name="De La Providencia I."/>
            <person name="Hainaut M."/>
            <person name="Kuo A."/>
            <person name="Kohler A."/>
            <person name="Murat C."/>
            <person name="Tang N."/>
            <person name="Roy S."/>
            <person name="Loubradou J."/>
            <person name="Henrissat B."/>
            <person name="Grigoriev I.V."/>
            <person name="Corradi N."/>
            <person name="Roux C."/>
            <person name="Martin F.M."/>
        </authorList>
    </citation>
    <scope>NUCLEOTIDE SEQUENCE [LARGE SCALE GENOMIC DNA]</scope>
    <source>
        <strain evidence="1 2">DAOM 227022</strain>
    </source>
</reference>
<evidence type="ECO:0000313" key="1">
    <source>
        <dbReference type="EMBL" id="RIA83362.1"/>
    </source>
</evidence>
<accession>A0A397SCY3</accession>
<dbReference type="Proteomes" id="UP000265703">
    <property type="component" value="Unassembled WGS sequence"/>
</dbReference>
<dbReference type="AlphaFoldDB" id="A0A397SCY3"/>
<organism evidence="1 2">
    <name type="scientific">Glomus cerebriforme</name>
    <dbReference type="NCBI Taxonomy" id="658196"/>
    <lineage>
        <taxon>Eukaryota</taxon>
        <taxon>Fungi</taxon>
        <taxon>Fungi incertae sedis</taxon>
        <taxon>Mucoromycota</taxon>
        <taxon>Glomeromycotina</taxon>
        <taxon>Glomeromycetes</taxon>
        <taxon>Glomerales</taxon>
        <taxon>Glomeraceae</taxon>
        <taxon>Glomus</taxon>
    </lineage>
</organism>